<comment type="function">
    <text evidence="3">Required for rescue of stalled ribosomes mediated by trans-translation. Binds to transfer-messenger RNA (tmRNA), required for stable association of tmRNA with ribosomes. tmRNA and SmpB together mimic tRNA shape, replacing the anticodon stem-loop with SmpB. tmRNA is encoded by the ssrA gene; the 2 termini fold to resemble tRNA(Ala) and it encodes a 'tag peptide', a short internal open reading frame. During trans-translation Ala-aminoacylated tmRNA acts like a tRNA, entering the A-site of stalled ribosomes, displacing the stalled mRNA. The ribosome then switches to translate the ORF on the tmRNA; the nascent peptide is terminated with the 'tag peptide' encoded by the tmRNA and targeted for degradation. The ribosome is freed to recommence translation, which seems to be the essential function of trans-translation.</text>
</comment>
<evidence type="ECO:0000256" key="1">
    <source>
        <dbReference type="ARBA" id="ARBA00022490"/>
    </source>
</evidence>
<dbReference type="PROSITE" id="PS01317">
    <property type="entry name" value="SSRP"/>
    <property type="match status" value="1"/>
</dbReference>
<accession>A0A9D1SBZ1</accession>
<name>A0A9D1SBZ1_9PROT</name>
<dbReference type="PANTHER" id="PTHR30308">
    <property type="entry name" value="TMRNA-BINDING COMPONENT OF TRANS-TRANSLATION TAGGING COMPLEX"/>
    <property type="match status" value="1"/>
</dbReference>
<dbReference type="Proteomes" id="UP000824107">
    <property type="component" value="Unassembled WGS sequence"/>
</dbReference>
<reference evidence="4" key="1">
    <citation type="submission" date="2020-10" db="EMBL/GenBank/DDBJ databases">
        <authorList>
            <person name="Gilroy R."/>
        </authorList>
    </citation>
    <scope>NUCLEOTIDE SEQUENCE</scope>
    <source>
        <strain evidence="4">ChiW3-316</strain>
    </source>
</reference>
<dbReference type="NCBIfam" id="NF003843">
    <property type="entry name" value="PRK05422.1"/>
    <property type="match status" value="1"/>
</dbReference>
<comment type="similarity">
    <text evidence="3">Belongs to the SmpB family.</text>
</comment>
<comment type="caution">
    <text evidence="4">The sequence shown here is derived from an EMBL/GenBank/DDBJ whole genome shotgun (WGS) entry which is preliminary data.</text>
</comment>
<comment type="subcellular location">
    <subcellularLocation>
        <location evidence="3">Cytoplasm</location>
    </subcellularLocation>
    <text evidence="3">The tmRNA-SmpB complex associates with stalled 70S ribosomes.</text>
</comment>
<evidence type="ECO:0000256" key="2">
    <source>
        <dbReference type="ARBA" id="ARBA00022884"/>
    </source>
</evidence>
<dbReference type="GO" id="GO:0003723">
    <property type="term" value="F:RNA binding"/>
    <property type="evidence" value="ECO:0007669"/>
    <property type="project" value="UniProtKB-UniRule"/>
</dbReference>
<dbReference type="Pfam" id="PF01668">
    <property type="entry name" value="SmpB"/>
    <property type="match status" value="1"/>
</dbReference>
<dbReference type="GO" id="GO:0070929">
    <property type="term" value="P:trans-translation"/>
    <property type="evidence" value="ECO:0007669"/>
    <property type="project" value="UniProtKB-UniRule"/>
</dbReference>
<dbReference type="NCBIfam" id="TIGR00086">
    <property type="entry name" value="smpB"/>
    <property type="match status" value="1"/>
</dbReference>
<sequence>MAKKAAKSDFISTGSVAQNRRAHFDYEITEKFTAGLELTGTEVKSLRLGHANINDAYGIEKDGELYISNMFIAEYANKGYESHVEKRDRKLLLKRKEINTIISELSRKGATLVAVSLFFNAKGLAKLEVGLGRGKKLYDKRETQKERDWNRDKQRIMVGNR</sequence>
<reference evidence="4" key="2">
    <citation type="journal article" date="2021" name="PeerJ">
        <title>Extensive microbial diversity within the chicken gut microbiome revealed by metagenomics and culture.</title>
        <authorList>
            <person name="Gilroy R."/>
            <person name="Ravi A."/>
            <person name="Getino M."/>
            <person name="Pursley I."/>
            <person name="Horton D.L."/>
            <person name="Alikhan N.F."/>
            <person name="Baker D."/>
            <person name="Gharbi K."/>
            <person name="Hall N."/>
            <person name="Watson M."/>
            <person name="Adriaenssens E.M."/>
            <person name="Foster-Nyarko E."/>
            <person name="Jarju S."/>
            <person name="Secka A."/>
            <person name="Antonio M."/>
            <person name="Oren A."/>
            <person name="Chaudhuri R.R."/>
            <person name="La Ragione R."/>
            <person name="Hildebrand F."/>
            <person name="Pallen M.J."/>
        </authorList>
    </citation>
    <scope>NUCLEOTIDE SEQUENCE</scope>
    <source>
        <strain evidence="4">ChiW3-316</strain>
    </source>
</reference>
<dbReference type="InterPro" id="IPR000037">
    <property type="entry name" value="SsrA-bd_prot"/>
</dbReference>
<dbReference type="GO" id="GO:0070930">
    <property type="term" value="P:trans-translation-dependent protein tagging"/>
    <property type="evidence" value="ECO:0007669"/>
    <property type="project" value="TreeGrafter"/>
</dbReference>
<dbReference type="SUPFAM" id="SSF74982">
    <property type="entry name" value="Small protein B (SmpB)"/>
    <property type="match status" value="1"/>
</dbReference>
<dbReference type="PANTHER" id="PTHR30308:SF2">
    <property type="entry name" value="SSRA-BINDING PROTEIN"/>
    <property type="match status" value="1"/>
</dbReference>
<keyword evidence="2 3" id="KW-0694">RNA-binding</keyword>
<dbReference type="AlphaFoldDB" id="A0A9D1SBZ1"/>
<keyword evidence="1 3" id="KW-0963">Cytoplasm</keyword>
<dbReference type="InterPro" id="IPR023620">
    <property type="entry name" value="SmpB"/>
</dbReference>
<organism evidence="4 5">
    <name type="scientific">Candidatus Scatocola faecipullorum</name>
    <dbReference type="NCBI Taxonomy" id="2840917"/>
    <lineage>
        <taxon>Bacteria</taxon>
        <taxon>Pseudomonadati</taxon>
        <taxon>Pseudomonadota</taxon>
        <taxon>Alphaproteobacteria</taxon>
        <taxon>Rhodospirillales</taxon>
        <taxon>Rhodospirillaceae</taxon>
        <taxon>Rhodospirillaceae incertae sedis</taxon>
        <taxon>Candidatus Scatocola</taxon>
    </lineage>
</organism>
<proteinExistence type="inferred from homology"/>
<dbReference type="HAMAP" id="MF_00023">
    <property type="entry name" value="SmpB"/>
    <property type="match status" value="1"/>
</dbReference>
<dbReference type="CDD" id="cd09294">
    <property type="entry name" value="SmpB"/>
    <property type="match status" value="1"/>
</dbReference>
<dbReference type="InterPro" id="IPR020081">
    <property type="entry name" value="SsrA-bd_prot_CS"/>
</dbReference>
<dbReference type="Gene3D" id="2.40.280.10">
    <property type="match status" value="1"/>
</dbReference>
<dbReference type="EMBL" id="DVNC01000053">
    <property type="protein sequence ID" value="HIU53978.1"/>
    <property type="molecule type" value="Genomic_DNA"/>
</dbReference>
<dbReference type="GO" id="GO:0005829">
    <property type="term" value="C:cytosol"/>
    <property type="evidence" value="ECO:0007669"/>
    <property type="project" value="TreeGrafter"/>
</dbReference>
<gene>
    <name evidence="3 4" type="primary">smpB</name>
    <name evidence="4" type="ORF">IAD20_07870</name>
</gene>
<evidence type="ECO:0000313" key="5">
    <source>
        <dbReference type="Proteomes" id="UP000824107"/>
    </source>
</evidence>
<protein>
    <recommendedName>
        <fullName evidence="3">SsrA-binding protein</fullName>
    </recommendedName>
    <alternativeName>
        <fullName evidence="3">Small protein B</fullName>
    </alternativeName>
</protein>
<evidence type="ECO:0000256" key="3">
    <source>
        <dbReference type="HAMAP-Rule" id="MF_00023"/>
    </source>
</evidence>
<evidence type="ECO:0000313" key="4">
    <source>
        <dbReference type="EMBL" id="HIU53978.1"/>
    </source>
</evidence>